<evidence type="ECO:0000313" key="1">
    <source>
        <dbReference type="EMBL" id="TLC99244.1"/>
    </source>
</evidence>
<accession>A0A4U8Q3B2</accession>
<reference evidence="1 2" key="1">
    <citation type="journal article" date="2019" name="Anaerobe">
        <title>Detection of Robinsoniella peoriensis in multiple bone samples of a trauma patient.</title>
        <authorList>
            <person name="Schrottner P."/>
            <person name="Hartwich K."/>
            <person name="Bunk B."/>
            <person name="Schober I."/>
            <person name="Helbig S."/>
            <person name="Rudolph W.W."/>
            <person name="Gunzer F."/>
        </authorList>
    </citation>
    <scope>NUCLEOTIDE SEQUENCE [LARGE SCALE GENOMIC DNA]</scope>
    <source>
        <strain evidence="1 2">DSM 106044</strain>
    </source>
</reference>
<dbReference type="Proteomes" id="UP000306509">
    <property type="component" value="Unassembled WGS sequence"/>
</dbReference>
<gene>
    <name evidence="1" type="ORF">DSM106044_03927</name>
</gene>
<dbReference type="EMBL" id="QGQD01000073">
    <property type="protein sequence ID" value="TLC99244.1"/>
    <property type="molecule type" value="Genomic_DNA"/>
</dbReference>
<protein>
    <submittedName>
        <fullName evidence="1">Uncharacterized protein</fullName>
    </submittedName>
</protein>
<sequence length="247" mass="26846">MLSRIAATGYKHGTGFLGIRFPCLIGAQGRECGGSVASQYVEFIRPEPVSIAGGNHAVHVGLYPLIIIYMQVFSALGFRGSCVVVQTHTDAHIPCLLKHSVNIGEFYNVVAPHLLAPFFTSASLVAAIVCHIAPPSIVKNIAVCGVSLVSQPMNPLGKFCLCCVVVSIFGKHKTMRPLTVHLHTSCDFRILIENSLEIRSIHKEVIQVTRGLVPAALLIKHRVLLDGIQKYAVSHGAHKEWCYQTSM</sequence>
<proteinExistence type="predicted"/>
<evidence type="ECO:0000313" key="2">
    <source>
        <dbReference type="Proteomes" id="UP000306509"/>
    </source>
</evidence>
<keyword evidence="2" id="KW-1185">Reference proteome</keyword>
<dbReference type="AlphaFoldDB" id="A0A4U8Q3B2"/>
<comment type="caution">
    <text evidence="1">The sequence shown here is derived from an EMBL/GenBank/DDBJ whole genome shotgun (WGS) entry which is preliminary data.</text>
</comment>
<organism evidence="1 2">
    <name type="scientific">Robinsoniella peoriensis</name>
    <dbReference type="NCBI Taxonomy" id="180332"/>
    <lineage>
        <taxon>Bacteria</taxon>
        <taxon>Bacillati</taxon>
        <taxon>Bacillota</taxon>
        <taxon>Clostridia</taxon>
        <taxon>Lachnospirales</taxon>
        <taxon>Lachnospiraceae</taxon>
        <taxon>Robinsoniella</taxon>
    </lineage>
</organism>
<name>A0A4U8Q3B2_9FIRM</name>